<comment type="similarity">
    <text evidence="2">Belongs to the glycosyl hydrolase 29 family.</text>
</comment>
<dbReference type="PANTHER" id="PTHR10030:SF37">
    <property type="entry name" value="ALPHA-L-FUCOSIDASE-RELATED"/>
    <property type="match status" value="1"/>
</dbReference>
<evidence type="ECO:0000259" key="8">
    <source>
        <dbReference type="Pfam" id="PF01120"/>
    </source>
</evidence>
<dbReference type="PANTHER" id="PTHR10030">
    <property type="entry name" value="ALPHA-L-FUCOSIDASE"/>
    <property type="match status" value="1"/>
</dbReference>
<feature type="compositionally biased region" description="Acidic residues" evidence="7">
    <location>
        <begin position="17"/>
        <end position="26"/>
    </location>
</feature>
<evidence type="ECO:0000256" key="7">
    <source>
        <dbReference type="SAM" id="MobiDB-lite"/>
    </source>
</evidence>
<keyword evidence="6" id="KW-0326">Glycosidase</keyword>
<dbReference type="PRINTS" id="PR00741">
    <property type="entry name" value="GLHYDRLASE29"/>
</dbReference>
<evidence type="ECO:0000313" key="9">
    <source>
        <dbReference type="EMBL" id="KAK7239639.1"/>
    </source>
</evidence>
<comment type="function">
    <text evidence="1">Alpha-L-fucosidase is responsible for hydrolyzing the alpha-1,6-linked fucose joined to the reducing-end N-acetylglucosamine of the carbohydrate moieties of glycoproteins.</text>
</comment>
<dbReference type="Proteomes" id="UP001363151">
    <property type="component" value="Unassembled WGS sequence"/>
</dbReference>
<dbReference type="SUPFAM" id="SSF51445">
    <property type="entry name" value="(Trans)glycosidases"/>
    <property type="match status" value="1"/>
</dbReference>
<evidence type="ECO:0000256" key="4">
    <source>
        <dbReference type="ARBA" id="ARBA00022729"/>
    </source>
</evidence>
<feature type="region of interest" description="Disordered" evidence="7">
    <location>
        <begin position="13"/>
        <end position="39"/>
    </location>
</feature>
<dbReference type="Gene3D" id="3.20.20.80">
    <property type="entry name" value="Glycosidases"/>
    <property type="match status" value="1"/>
</dbReference>
<keyword evidence="5" id="KW-0378">Hydrolase</keyword>
<dbReference type="SMART" id="SM00812">
    <property type="entry name" value="Alpha_L_fucos"/>
    <property type="match status" value="1"/>
</dbReference>
<dbReference type="Pfam" id="PF01120">
    <property type="entry name" value="Alpha_L_fucos"/>
    <property type="match status" value="1"/>
</dbReference>
<keyword evidence="4" id="KW-0732">Signal</keyword>
<evidence type="ECO:0000256" key="5">
    <source>
        <dbReference type="ARBA" id="ARBA00022801"/>
    </source>
</evidence>
<evidence type="ECO:0000256" key="6">
    <source>
        <dbReference type="ARBA" id="ARBA00023295"/>
    </source>
</evidence>
<dbReference type="InterPro" id="IPR000933">
    <property type="entry name" value="Glyco_hydro_29"/>
</dbReference>
<reference evidence="9 10" key="1">
    <citation type="submission" date="2024-03" db="EMBL/GenBank/DDBJ databases">
        <title>Aureococcus anophagefferens CCMP1851 and Kratosvirus quantuckense: Draft genome of a second virus-susceptible host strain in the model system.</title>
        <authorList>
            <person name="Chase E."/>
            <person name="Truchon A.R."/>
            <person name="Schepens W."/>
            <person name="Wilhelm S.W."/>
        </authorList>
    </citation>
    <scope>NUCLEOTIDE SEQUENCE [LARGE SCALE GENOMIC DNA]</scope>
    <source>
        <strain evidence="9 10">CCMP1851</strain>
    </source>
</reference>
<feature type="compositionally biased region" description="Low complexity" evidence="7">
    <location>
        <begin position="28"/>
        <end position="39"/>
    </location>
</feature>
<evidence type="ECO:0000313" key="10">
    <source>
        <dbReference type="Proteomes" id="UP001363151"/>
    </source>
</evidence>
<evidence type="ECO:0000256" key="1">
    <source>
        <dbReference type="ARBA" id="ARBA00004071"/>
    </source>
</evidence>
<sequence>MDLLSAIISTRARARDDDDDDDDDDATAGRPAGRPTGAGADGANGVVVLRICNFDAVSATGVAPSLLDEFSLASGCPMDLLRIASSSPMNLLRIAALLGAAAAASPWNFGQGSSNAATRAALESFQSDGFGMFIHNGPVTQWGTDIGWPLVCTTLPCTVPGPKNVPRNLTTTDELAAHRREYFDLAKTWDPKDFNATALARRAKDAGMKYVVYTTVHCDGFANWPSKVATYNVETTPFARDFFGELAAALRAAGLKVGAYLCTTQWGPEDVDFVYPDPLATPNANGGEMPTYDVAKYPERWRRHVDRLHGLVAELAKNYRPDIFWFDCHNAPPWDTRLDAVAPAIRAANPRALVLTRNGVFSDYLELPDQSEAAVLQGVLDYQSFSGAPFEVASVLQASKQWAYDPASAQKPANLVIANLMLIRAKGGNYLLDVSPTPEGPLAASADGVLAELAAWMAVNGEALHGAAPAYPYSDGASAFYTSKAAGDGLALYVMVPTTKPAGELPLPAPAAPSGNVTVVAARPTLTSMALAKAELLGFGEITAVAADAGLVLPIPAEASNLAFAKNGLVFKLHYAAV</sequence>
<gene>
    <name evidence="9" type="ORF">SO694_00028337</name>
</gene>
<comment type="caution">
    <text evidence="9">The sequence shown here is derived from an EMBL/GenBank/DDBJ whole genome shotgun (WGS) entry which is preliminary data.</text>
</comment>
<proteinExistence type="inferred from homology"/>
<name>A0ABR1FVL7_AURAN</name>
<keyword evidence="10" id="KW-1185">Reference proteome</keyword>
<protein>
    <recommendedName>
        <fullName evidence="3">alpha-L-fucosidase</fullName>
        <ecNumber evidence="3">3.2.1.51</ecNumber>
    </recommendedName>
</protein>
<evidence type="ECO:0000256" key="3">
    <source>
        <dbReference type="ARBA" id="ARBA00012662"/>
    </source>
</evidence>
<dbReference type="InterPro" id="IPR017853">
    <property type="entry name" value="GH"/>
</dbReference>
<organism evidence="9 10">
    <name type="scientific">Aureococcus anophagefferens</name>
    <name type="common">Harmful bloom alga</name>
    <dbReference type="NCBI Taxonomy" id="44056"/>
    <lineage>
        <taxon>Eukaryota</taxon>
        <taxon>Sar</taxon>
        <taxon>Stramenopiles</taxon>
        <taxon>Ochrophyta</taxon>
        <taxon>Pelagophyceae</taxon>
        <taxon>Pelagomonadales</taxon>
        <taxon>Pelagomonadaceae</taxon>
        <taxon>Aureococcus</taxon>
    </lineage>
</organism>
<accession>A0ABR1FVL7</accession>
<evidence type="ECO:0000256" key="2">
    <source>
        <dbReference type="ARBA" id="ARBA00007951"/>
    </source>
</evidence>
<dbReference type="EC" id="3.2.1.51" evidence="3"/>
<dbReference type="InterPro" id="IPR057739">
    <property type="entry name" value="Glyco_hydro_29_N"/>
</dbReference>
<dbReference type="EMBL" id="JBBJCI010000223">
    <property type="protein sequence ID" value="KAK7239639.1"/>
    <property type="molecule type" value="Genomic_DNA"/>
</dbReference>
<dbReference type="InterPro" id="IPR016286">
    <property type="entry name" value="FUC_metazoa-typ"/>
</dbReference>
<feature type="domain" description="Glycoside hydrolase family 29 N-terminal" evidence="8">
    <location>
        <begin position="109"/>
        <end position="462"/>
    </location>
</feature>